<protein>
    <submittedName>
        <fullName evidence="7">GntR family transcriptional regulator</fullName>
    </submittedName>
</protein>
<evidence type="ECO:0000256" key="1">
    <source>
        <dbReference type="ARBA" id="ARBA00005384"/>
    </source>
</evidence>
<evidence type="ECO:0000313" key="7">
    <source>
        <dbReference type="EMBL" id="GIJ75029.1"/>
    </source>
</evidence>
<dbReference type="CDD" id="cd07377">
    <property type="entry name" value="WHTH_GntR"/>
    <property type="match status" value="1"/>
</dbReference>
<dbReference type="InterPro" id="IPR004839">
    <property type="entry name" value="Aminotransferase_I/II_large"/>
</dbReference>
<dbReference type="GO" id="GO:0003700">
    <property type="term" value="F:DNA-binding transcription factor activity"/>
    <property type="evidence" value="ECO:0007669"/>
    <property type="project" value="InterPro"/>
</dbReference>
<dbReference type="InterPro" id="IPR036390">
    <property type="entry name" value="WH_DNA-bd_sf"/>
</dbReference>
<dbReference type="EMBL" id="BOPH01000148">
    <property type="protein sequence ID" value="GIJ75029.1"/>
    <property type="molecule type" value="Genomic_DNA"/>
</dbReference>
<name>A0A8J4A375_9ACTN</name>
<dbReference type="GO" id="GO:0030170">
    <property type="term" value="F:pyridoxal phosphate binding"/>
    <property type="evidence" value="ECO:0007669"/>
    <property type="project" value="InterPro"/>
</dbReference>
<proteinExistence type="inferred from homology"/>
<feature type="domain" description="HTH gntR-type" evidence="6">
    <location>
        <begin position="22"/>
        <end position="90"/>
    </location>
</feature>
<dbReference type="InterPro" id="IPR015421">
    <property type="entry name" value="PyrdxlP-dep_Trfase_major"/>
</dbReference>
<keyword evidence="4" id="KW-0238">DNA-binding</keyword>
<dbReference type="Gene3D" id="1.10.10.10">
    <property type="entry name" value="Winged helix-like DNA-binding domain superfamily/Winged helix DNA-binding domain"/>
    <property type="match status" value="1"/>
</dbReference>
<dbReference type="AlphaFoldDB" id="A0A8J4A375"/>
<evidence type="ECO:0000256" key="5">
    <source>
        <dbReference type="ARBA" id="ARBA00023163"/>
    </source>
</evidence>
<keyword evidence="8" id="KW-1185">Reference proteome</keyword>
<keyword evidence="5" id="KW-0804">Transcription</keyword>
<dbReference type="CDD" id="cd00609">
    <property type="entry name" value="AAT_like"/>
    <property type="match status" value="1"/>
</dbReference>
<comment type="caution">
    <text evidence="7">The sequence shown here is derived from an EMBL/GenBank/DDBJ whole genome shotgun (WGS) entry which is preliminary data.</text>
</comment>
<reference evidence="7" key="1">
    <citation type="submission" date="2021-01" db="EMBL/GenBank/DDBJ databases">
        <title>Whole genome shotgun sequence of Virgisporangium ochraceum NBRC 16418.</title>
        <authorList>
            <person name="Komaki H."/>
            <person name="Tamura T."/>
        </authorList>
    </citation>
    <scope>NUCLEOTIDE SEQUENCE</scope>
    <source>
        <strain evidence="7">NBRC 16418</strain>
    </source>
</reference>
<sequence length="470" mass="50842">MAADETSKPVEVLVSVARDGGRTLGSQIETQLRDAVRAGRLRAGDRVPSTRDLAAQLGVARRVVVGAYGQLAAEGYLTLRQGARPCVAESARTPVPSPAQPDRAAATPRFDLRPRAPDVSGFPRTEWLRCLREALRTMTNADLGYGDPRGAEPLRWALSGYLGRVRGVAADPGRVVVTNGYSQAQGLVCRTLLARGARRIGFENPSHPEQRRIAERAGLTVVPVAVDDAGVRLDALERADVDALVLTPAHQHPTGAVLAGDRRRGLLDWLRRRDVVVIEDDYDAEYRYDRAAVGALQGLDPDRVVYAGSASKTLAPALRLGWLVVPPSMVAAVADEKDLADCGTAQIEQHAFAGFLSRGELDRHLRRMRARYRRGRDRLLAELAHALPEATVRGIAAGLHATVELPDGYDEHAILREARRRGIDLTTMHGFWIPPTAGPPTLLVGYAQLPVPTIPDAVRALADAVRASAR</sequence>
<keyword evidence="3" id="KW-0805">Transcription regulation</keyword>
<dbReference type="SUPFAM" id="SSF53383">
    <property type="entry name" value="PLP-dependent transferases"/>
    <property type="match status" value="1"/>
</dbReference>
<dbReference type="Pfam" id="PF00155">
    <property type="entry name" value="Aminotran_1_2"/>
    <property type="match status" value="1"/>
</dbReference>
<dbReference type="Pfam" id="PF00392">
    <property type="entry name" value="GntR"/>
    <property type="match status" value="1"/>
</dbReference>
<dbReference type="PANTHER" id="PTHR46577">
    <property type="entry name" value="HTH-TYPE TRANSCRIPTIONAL REGULATORY PROTEIN GABR"/>
    <property type="match status" value="1"/>
</dbReference>
<evidence type="ECO:0000256" key="2">
    <source>
        <dbReference type="ARBA" id="ARBA00022898"/>
    </source>
</evidence>
<organism evidence="7 8">
    <name type="scientific">Virgisporangium ochraceum</name>
    <dbReference type="NCBI Taxonomy" id="65505"/>
    <lineage>
        <taxon>Bacteria</taxon>
        <taxon>Bacillati</taxon>
        <taxon>Actinomycetota</taxon>
        <taxon>Actinomycetes</taxon>
        <taxon>Micromonosporales</taxon>
        <taxon>Micromonosporaceae</taxon>
        <taxon>Virgisporangium</taxon>
    </lineage>
</organism>
<evidence type="ECO:0000313" key="8">
    <source>
        <dbReference type="Proteomes" id="UP000635606"/>
    </source>
</evidence>
<dbReference type="Gene3D" id="3.40.640.10">
    <property type="entry name" value="Type I PLP-dependent aspartate aminotransferase-like (Major domain)"/>
    <property type="match status" value="1"/>
</dbReference>
<evidence type="ECO:0000259" key="6">
    <source>
        <dbReference type="PROSITE" id="PS50949"/>
    </source>
</evidence>
<dbReference type="GO" id="GO:0003677">
    <property type="term" value="F:DNA binding"/>
    <property type="evidence" value="ECO:0007669"/>
    <property type="project" value="UniProtKB-KW"/>
</dbReference>
<gene>
    <name evidence="7" type="ORF">Voc01_099460</name>
</gene>
<dbReference type="InterPro" id="IPR036388">
    <property type="entry name" value="WH-like_DNA-bd_sf"/>
</dbReference>
<accession>A0A8J4A375</accession>
<dbReference type="RefSeq" id="WP_203934813.1">
    <property type="nucleotide sequence ID" value="NZ_BOPH01000148.1"/>
</dbReference>
<dbReference type="InterPro" id="IPR015424">
    <property type="entry name" value="PyrdxlP-dep_Trfase"/>
</dbReference>
<dbReference type="InterPro" id="IPR000524">
    <property type="entry name" value="Tscrpt_reg_HTH_GntR"/>
</dbReference>
<comment type="similarity">
    <text evidence="1">In the C-terminal section; belongs to the class-I pyridoxal-phosphate-dependent aminotransferase family.</text>
</comment>
<dbReference type="SUPFAM" id="SSF46785">
    <property type="entry name" value="Winged helix' DNA-binding domain"/>
    <property type="match status" value="1"/>
</dbReference>
<evidence type="ECO:0000256" key="3">
    <source>
        <dbReference type="ARBA" id="ARBA00023015"/>
    </source>
</evidence>
<dbReference type="PROSITE" id="PS50949">
    <property type="entry name" value="HTH_GNTR"/>
    <property type="match status" value="1"/>
</dbReference>
<evidence type="ECO:0000256" key="4">
    <source>
        <dbReference type="ARBA" id="ARBA00023125"/>
    </source>
</evidence>
<keyword evidence="2" id="KW-0663">Pyridoxal phosphate</keyword>
<dbReference type="Proteomes" id="UP000635606">
    <property type="component" value="Unassembled WGS sequence"/>
</dbReference>
<dbReference type="InterPro" id="IPR051446">
    <property type="entry name" value="HTH_trans_reg/aminotransferase"/>
</dbReference>
<dbReference type="SMART" id="SM00345">
    <property type="entry name" value="HTH_GNTR"/>
    <property type="match status" value="1"/>
</dbReference>
<dbReference type="PANTHER" id="PTHR46577:SF1">
    <property type="entry name" value="HTH-TYPE TRANSCRIPTIONAL REGULATORY PROTEIN GABR"/>
    <property type="match status" value="1"/>
</dbReference>